<keyword evidence="3 4" id="KW-0546">Nucleotide metabolism</keyword>
<keyword evidence="4" id="KW-0963">Cytoplasm</keyword>
<proteinExistence type="inferred from homology"/>
<name>A0A370HWA9_9HYPH</name>
<dbReference type="HAMAP" id="MF_00528">
    <property type="entry name" value="Maf"/>
    <property type="match status" value="1"/>
</dbReference>
<accession>A0A370HWA9</accession>
<dbReference type="InterPro" id="IPR003697">
    <property type="entry name" value="Maf-like"/>
</dbReference>
<dbReference type="GO" id="GO:0005737">
    <property type="term" value="C:cytoplasm"/>
    <property type="evidence" value="ECO:0007669"/>
    <property type="project" value="UniProtKB-SubCell"/>
</dbReference>
<protein>
    <recommendedName>
        <fullName evidence="4">Nucleoside triphosphate pyrophosphatase</fullName>
        <ecNumber evidence="4">3.6.1.9</ecNumber>
    </recommendedName>
    <alternativeName>
        <fullName evidence="4">Nucleotide pyrophosphatase</fullName>
        <shortName evidence="4">Nucleotide PPase</shortName>
    </alternativeName>
</protein>
<comment type="caution">
    <text evidence="5">The sequence shown here is derived from an EMBL/GenBank/DDBJ whole genome shotgun (WGS) entry which is preliminary data.</text>
</comment>
<comment type="caution">
    <text evidence="4">Lacks conserved residue(s) required for the propagation of feature annotation.</text>
</comment>
<evidence type="ECO:0000313" key="5">
    <source>
        <dbReference type="EMBL" id="RDI62251.1"/>
    </source>
</evidence>
<dbReference type="OrthoDB" id="9813962at2"/>
<gene>
    <name evidence="5" type="ORF">DES45_101519</name>
</gene>
<organism evidence="5 6">
    <name type="scientific">Microvirga subterranea</name>
    <dbReference type="NCBI Taxonomy" id="186651"/>
    <lineage>
        <taxon>Bacteria</taxon>
        <taxon>Pseudomonadati</taxon>
        <taxon>Pseudomonadota</taxon>
        <taxon>Alphaproteobacteria</taxon>
        <taxon>Hyphomicrobiales</taxon>
        <taxon>Methylobacteriaceae</taxon>
        <taxon>Microvirga</taxon>
    </lineage>
</organism>
<dbReference type="GO" id="GO:0009117">
    <property type="term" value="P:nucleotide metabolic process"/>
    <property type="evidence" value="ECO:0007669"/>
    <property type="project" value="UniProtKB-KW"/>
</dbReference>
<evidence type="ECO:0000313" key="6">
    <source>
        <dbReference type="Proteomes" id="UP000254925"/>
    </source>
</evidence>
<dbReference type="CDD" id="cd00555">
    <property type="entry name" value="Maf"/>
    <property type="match status" value="1"/>
</dbReference>
<comment type="subcellular location">
    <subcellularLocation>
        <location evidence="4">Cytoplasm</location>
    </subcellularLocation>
</comment>
<evidence type="ECO:0000256" key="4">
    <source>
        <dbReference type="HAMAP-Rule" id="MF_00528"/>
    </source>
</evidence>
<dbReference type="PANTHER" id="PTHR43213:SF5">
    <property type="entry name" value="BIFUNCTIONAL DTTP_UTP PYROPHOSPHATASE_METHYLTRANSFERASE PROTEIN-RELATED"/>
    <property type="match status" value="1"/>
</dbReference>
<dbReference type="EC" id="3.6.1.9" evidence="4"/>
<dbReference type="Proteomes" id="UP000254925">
    <property type="component" value="Unassembled WGS sequence"/>
</dbReference>
<dbReference type="PIRSF" id="PIRSF006305">
    <property type="entry name" value="Maf"/>
    <property type="match status" value="1"/>
</dbReference>
<dbReference type="PANTHER" id="PTHR43213">
    <property type="entry name" value="BIFUNCTIONAL DTTP/UTP PYROPHOSPHATASE/METHYLTRANSFERASE PROTEIN-RELATED"/>
    <property type="match status" value="1"/>
</dbReference>
<comment type="similarity">
    <text evidence="4">Belongs to the Maf family.</text>
</comment>
<keyword evidence="2 4" id="KW-0378">Hydrolase</keyword>
<reference evidence="5 6" key="1">
    <citation type="submission" date="2018-07" db="EMBL/GenBank/DDBJ databases">
        <title>Genomic Encyclopedia of Type Strains, Phase IV (KMG-IV): sequencing the most valuable type-strain genomes for metagenomic binning, comparative biology and taxonomic classification.</title>
        <authorList>
            <person name="Goeker M."/>
        </authorList>
    </citation>
    <scope>NUCLEOTIDE SEQUENCE [LARGE SCALE GENOMIC DNA]</scope>
    <source>
        <strain evidence="5 6">DSM 14364</strain>
    </source>
</reference>
<dbReference type="GO" id="GO:0047429">
    <property type="term" value="F:nucleoside triphosphate diphosphatase activity"/>
    <property type="evidence" value="ECO:0007669"/>
    <property type="project" value="UniProtKB-EC"/>
</dbReference>
<evidence type="ECO:0000256" key="3">
    <source>
        <dbReference type="ARBA" id="ARBA00023080"/>
    </source>
</evidence>
<dbReference type="InterPro" id="IPR029001">
    <property type="entry name" value="ITPase-like_fam"/>
</dbReference>
<dbReference type="AlphaFoldDB" id="A0A370HWA9"/>
<keyword evidence="6" id="KW-1185">Reference proteome</keyword>
<feature type="active site" description="Proton acceptor" evidence="4">
    <location>
        <position position="82"/>
    </location>
</feature>
<evidence type="ECO:0000256" key="1">
    <source>
        <dbReference type="ARBA" id="ARBA00001968"/>
    </source>
</evidence>
<comment type="catalytic activity">
    <reaction evidence="4">
        <text>a 2'-deoxyribonucleoside 5'-triphosphate + H2O = a 2'-deoxyribonucleoside 5'-phosphate + diphosphate + H(+)</text>
        <dbReference type="Rhea" id="RHEA:44644"/>
        <dbReference type="ChEBI" id="CHEBI:15377"/>
        <dbReference type="ChEBI" id="CHEBI:15378"/>
        <dbReference type="ChEBI" id="CHEBI:33019"/>
        <dbReference type="ChEBI" id="CHEBI:61560"/>
        <dbReference type="ChEBI" id="CHEBI:65317"/>
        <dbReference type="EC" id="3.6.1.9"/>
    </reaction>
</comment>
<dbReference type="SUPFAM" id="SSF52972">
    <property type="entry name" value="ITPase-like"/>
    <property type="match status" value="1"/>
</dbReference>
<evidence type="ECO:0000256" key="2">
    <source>
        <dbReference type="ARBA" id="ARBA00022801"/>
    </source>
</evidence>
<dbReference type="RefSeq" id="WP_114768387.1">
    <property type="nucleotide sequence ID" value="NZ_QQBB01000001.1"/>
</dbReference>
<dbReference type="EMBL" id="QQBB01000001">
    <property type="protein sequence ID" value="RDI62251.1"/>
    <property type="molecule type" value="Genomic_DNA"/>
</dbReference>
<comment type="function">
    <text evidence="4">Nucleoside triphosphate pyrophosphatase. May have a dual role in cell division arrest and in preventing the incorporation of modified nucleotides into cellular nucleic acids.</text>
</comment>
<sequence length="205" mass="21658">MTALWTAPAPLLLASTSATRRGLLESAGLTVETEAPGVDERAIEASVEERALGPADLALHLAAEKALAVSRRRPDRLVLGADQVLDLGGVVAHKPGDRETARAQLRVLSDRRHALHSAGALARGGGLVDSFVDTAHLAMRPLSDEAIEAYLDLAGPEILKTVGVYQVEGLGIHLFDRVEGQHSTILGLPLLPLLASLRRLGVLAF</sequence>
<comment type="catalytic activity">
    <reaction evidence="4">
        <text>a ribonucleoside 5'-triphosphate + H2O = a ribonucleoside 5'-phosphate + diphosphate + H(+)</text>
        <dbReference type="Rhea" id="RHEA:23996"/>
        <dbReference type="ChEBI" id="CHEBI:15377"/>
        <dbReference type="ChEBI" id="CHEBI:15378"/>
        <dbReference type="ChEBI" id="CHEBI:33019"/>
        <dbReference type="ChEBI" id="CHEBI:58043"/>
        <dbReference type="ChEBI" id="CHEBI:61557"/>
        <dbReference type="EC" id="3.6.1.9"/>
    </reaction>
</comment>
<dbReference type="Gene3D" id="3.90.950.10">
    <property type="match status" value="1"/>
</dbReference>
<comment type="cofactor">
    <cofactor evidence="1 4">
        <name>a divalent metal cation</name>
        <dbReference type="ChEBI" id="CHEBI:60240"/>
    </cofactor>
</comment>
<dbReference type="Pfam" id="PF02545">
    <property type="entry name" value="Maf"/>
    <property type="match status" value="1"/>
</dbReference>